<dbReference type="InterPro" id="IPR041382">
    <property type="entry name" value="SH3_16"/>
</dbReference>
<dbReference type="InterPro" id="IPR038765">
    <property type="entry name" value="Papain-like_cys_pep_sf"/>
</dbReference>
<proteinExistence type="inferred from homology"/>
<dbReference type="AlphaFoldDB" id="A0A058ZM52"/>
<dbReference type="SUPFAM" id="SSF54001">
    <property type="entry name" value="Cysteine proteinases"/>
    <property type="match status" value="1"/>
</dbReference>
<evidence type="ECO:0000313" key="7">
    <source>
        <dbReference type="Proteomes" id="UP000024836"/>
    </source>
</evidence>
<dbReference type="eggNOG" id="COG0791">
    <property type="taxonomic scope" value="Bacteria"/>
</dbReference>
<accession>A0A058ZM52</accession>
<dbReference type="GO" id="GO:0008234">
    <property type="term" value="F:cysteine-type peptidase activity"/>
    <property type="evidence" value="ECO:0007669"/>
    <property type="project" value="UniProtKB-KW"/>
</dbReference>
<dbReference type="EMBL" id="AQQY01000004">
    <property type="protein sequence ID" value="KCV82252.1"/>
    <property type="molecule type" value="Genomic_DNA"/>
</dbReference>
<dbReference type="PANTHER" id="PTHR47359">
    <property type="entry name" value="PEPTIDOGLYCAN DL-ENDOPEPTIDASE CWLO"/>
    <property type="match status" value="1"/>
</dbReference>
<gene>
    <name evidence="6" type="ORF">ATO10_07677</name>
</gene>
<sequence length="280" mass="30428">MSDPRLTPANARVAAAHLQGLVQAKTFAKGTVQQVKVPVADIWDATQTHRQRQLLRGEKVRVFETHNGMNFVQSVKDGYVGYVTDGQLGAPDAPTHMIAVQASHIYQRPDVTCADALWHSFGTQLQVIGDDGMFFSLAGGGYVPKLHLRPLNKPFTDPVTVAQMLFGVPYLWGGNSAVGIDCSGLVQAGYLSCGQLCPADSDLQMQALGQTLPDDMAPQRGDLYFWKGHVAMAVDDQTLIHANGYHMAVAYEPIADTVQRMEAQGDGPLLARKRVSRPTE</sequence>
<evidence type="ECO:0000313" key="6">
    <source>
        <dbReference type="EMBL" id="KCV82252.1"/>
    </source>
</evidence>
<dbReference type="OrthoDB" id="9813368at2"/>
<evidence type="ECO:0000256" key="3">
    <source>
        <dbReference type="ARBA" id="ARBA00022801"/>
    </source>
</evidence>
<keyword evidence="4" id="KW-0788">Thiol protease</keyword>
<dbReference type="Proteomes" id="UP000024836">
    <property type="component" value="Unassembled WGS sequence"/>
</dbReference>
<dbReference type="Gene3D" id="3.90.1720.10">
    <property type="entry name" value="endopeptidase domain like (from Nostoc punctiforme)"/>
    <property type="match status" value="1"/>
</dbReference>
<keyword evidence="7" id="KW-1185">Reference proteome</keyword>
<evidence type="ECO:0000256" key="4">
    <source>
        <dbReference type="ARBA" id="ARBA00022807"/>
    </source>
</evidence>
<organism evidence="6 7">
    <name type="scientific">Actibacterium atlanticum</name>
    <dbReference type="NCBI Taxonomy" id="1461693"/>
    <lineage>
        <taxon>Bacteria</taxon>
        <taxon>Pseudomonadati</taxon>
        <taxon>Pseudomonadota</taxon>
        <taxon>Alphaproteobacteria</taxon>
        <taxon>Rhodobacterales</taxon>
        <taxon>Roseobacteraceae</taxon>
        <taxon>Actibacterium</taxon>
    </lineage>
</organism>
<protein>
    <submittedName>
        <fullName evidence="6">NlpC/P60 domain-containing protein</fullName>
    </submittedName>
</protein>
<dbReference type="Pfam" id="PF18348">
    <property type="entry name" value="SH3_16"/>
    <property type="match status" value="1"/>
</dbReference>
<feature type="domain" description="NlpC/P60" evidence="5">
    <location>
        <begin position="152"/>
        <end position="276"/>
    </location>
</feature>
<keyword evidence="2" id="KW-0645">Protease</keyword>
<dbReference type="Pfam" id="PF00877">
    <property type="entry name" value="NLPC_P60"/>
    <property type="match status" value="1"/>
</dbReference>
<dbReference type="RefSeq" id="WP_035250096.1">
    <property type="nucleotide sequence ID" value="NZ_AQQY01000004.1"/>
</dbReference>
<name>A0A058ZM52_9RHOB</name>
<dbReference type="InterPro" id="IPR000064">
    <property type="entry name" value="NLP_P60_dom"/>
</dbReference>
<evidence type="ECO:0000259" key="5">
    <source>
        <dbReference type="PROSITE" id="PS51935"/>
    </source>
</evidence>
<dbReference type="STRING" id="1461693.ATO10_07677"/>
<keyword evidence="3" id="KW-0378">Hydrolase</keyword>
<dbReference type="PANTHER" id="PTHR47359:SF3">
    <property type="entry name" value="NLP_P60 DOMAIN-CONTAINING PROTEIN-RELATED"/>
    <property type="match status" value="1"/>
</dbReference>
<reference evidence="6 7" key="1">
    <citation type="submission" date="2013-04" db="EMBL/GenBank/DDBJ databases">
        <title>Shimia sp. 22II-S11-Z10 Genome Sequencing.</title>
        <authorList>
            <person name="Lai Q."/>
            <person name="Li G."/>
            <person name="Shao Z."/>
        </authorList>
    </citation>
    <scope>NUCLEOTIDE SEQUENCE [LARGE SCALE GENOMIC DNA]</scope>
    <source>
        <strain evidence="7">22II-S11-Z10</strain>
    </source>
</reference>
<dbReference type="InterPro" id="IPR051794">
    <property type="entry name" value="PG_Endopeptidase_C40"/>
</dbReference>
<dbReference type="PROSITE" id="PS51935">
    <property type="entry name" value="NLPC_P60"/>
    <property type="match status" value="1"/>
</dbReference>
<evidence type="ECO:0000256" key="1">
    <source>
        <dbReference type="ARBA" id="ARBA00007074"/>
    </source>
</evidence>
<evidence type="ECO:0000256" key="2">
    <source>
        <dbReference type="ARBA" id="ARBA00022670"/>
    </source>
</evidence>
<dbReference type="GO" id="GO:0006508">
    <property type="term" value="P:proteolysis"/>
    <property type="evidence" value="ECO:0007669"/>
    <property type="project" value="UniProtKB-KW"/>
</dbReference>
<comment type="similarity">
    <text evidence="1">Belongs to the peptidase C40 family.</text>
</comment>
<comment type="caution">
    <text evidence="6">The sequence shown here is derived from an EMBL/GenBank/DDBJ whole genome shotgun (WGS) entry which is preliminary data.</text>
</comment>